<protein>
    <recommendedName>
        <fullName evidence="3">ESX-1 secretion-associated protein</fullName>
    </recommendedName>
</protein>
<keyword evidence="2" id="KW-1185">Reference proteome</keyword>
<evidence type="ECO:0008006" key="3">
    <source>
        <dbReference type="Google" id="ProtNLM"/>
    </source>
</evidence>
<proteinExistence type="predicted"/>
<name>A0A4Z0HLV5_MYCPR</name>
<dbReference type="EMBL" id="RWKA01000030">
    <property type="protein sequence ID" value="TGB35933.1"/>
    <property type="molecule type" value="Genomic_DNA"/>
</dbReference>
<dbReference type="Proteomes" id="UP000297792">
    <property type="component" value="Unassembled WGS sequence"/>
</dbReference>
<organism evidence="1 2">
    <name type="scientific">Mycolicibacterium peregrinum</name>
    <name type="common">Mycobacterium peregrinum</name>
    <dbReference type="NCBI Taxonomy" id="43304"/>
    <lineage>
        <taxon>Bacteria</taxon>
        <taxon>Bacillati</taxon>
        <taxon>Actinomycetota</taxon>
        <taxon>Actinomycetes</taxon>
        <taxon>Mycobacteriales</taxon>
        <taxon>Mycobacteriaceae</taxon>
        <taxon>Mycolicibacterium</taxon>
    </lineage>
</organism>
<reference evidence="1 2" key="1">
    <citation type="submission" date="2018-12" db="EMBL/GenBank/DDBJ databases">
        <title>Draft genome sequences of Mycolicibacterium peregrinum isolated from a pig with lymphadenitis and from soil on the same Japanese pig farm.</title>
        <authorList>
            <person name="Komatsu T."/>
            <person name="Ohya K."/>
            <person name="Sawai K."/>
            <person name="Odoi J.O."/>
            <person name="Otsu K."/>
            <person name="Ota A."/>
            <person name="Ito T."/>
            <person name="Kawai M."/>
            <person name="Maruyama F."/>
        </authorList>
    </citation>
    <scope>NUCLEOTIDE SEQUENCE [LARGE SCALE GENOMIC DNA]</scope>
    <source>
        <strain evidence="1 2">138</strain>
    </source>
</reference>
<accession>A0A4Z0HLV5</accession>
<gene>
    <name evidence="1" type="ORF">EJD98_30755</name>
</gene>
<dbReference type="RefSeq" id="WP_135362082.1">
    <property type="nucleotide sequence ID" value="NZ_JBLVUM010000002.1"/>
</dbReference>
<dbReference type="AlphaFoldDB" id="A0A4Z0HLV5"/>
<evidence type="ECO:0000313" key="2">
    <source>
        <dbReference type="Proteomes" id="UP000297792"/>
    </source>
</evidence>
<comment type="caution">
    <text evidence="1">The sequence shown here is derived from an EMBL/GenBank/DDBJ whole genome shotgun (WGS) entry which is preliminary data.</text>
</comment>
<evidence type="ECO:0000313" key="1">
    <source>
        <dbReference type="EMBL" id="TGB35933.1"/>
    </source>
</evidence>
<sequence>MANELSVDAAGLRVAATNSEGTAAALAGGQRSAPPGSHPSSAGVAAMNATLASLRSRQAQRITGHADNLSTSSARYDIADSDGRDAITRTVSV</sequence>